<evidence type="ECO:0000313" key="4">
    <source>
        <dbReference type="EMBL" id="SFK31086.1"/>
    </source>
</evidence>
<dbReference type="Proteomes" id="UP000199598">
    <property type="component" value="Unassembled WGS sequence"/>
</dbReference>
<feature type="transmembrane region" description="Helical" evidence="1">
    <location>
        <begin position="165"/>
        <end position="191"/>
    </location>
</feature>
<feature type="transmembrane region" description="Helical" evidence="1">
    <location>
        <begin position="127"/>
        <end position="145"/>
    </location>
</feature>
<dbReference type="PANTHER" id="PTHR30590">
    <property type="entry name" value="INNER MEMBRANE PROTEIN"/>
    <property type="match status" value="1"/>
</dbReference>
<feature type="transmembrane region" description="Helical" evidence="1">
    <location>
        <begin position="314"/>
        <end position="337"/>
    </location>
</feature>
<reference evidence="4 5" key="1">
    <citation type="submission" date="2016-10" db="EMBL/GenBank/DDBJ databases">
        <authorList>
            <person name="Varghese N."/>
            <person name="Submissions S."/>
        </authorList>
    </citation>
    <scope>NUCLEOTIDE SEQUENCE [LARGE SCALE GENOMIC DNA]</scope>
    <source>
        <strain evidence="4 5">DSM 16392</strain>
    </source>
</reference>
<dbReference type="RefSeq" id="WP_093518568.1">
    <property type="nucleotide sequence ID" value="NZ_FOSK01000004.1"/>
</dbReference>
<evidence type="ECO:0000259" key="2">
    <source>
        <dbReference type="Pfam" id="PF04235"/>
    </source>
</evidence>
<accession>A0A1I3YIT2</accession>
<feature type="domain" description="DUF418" evidence="2">
    <location>
        <begin position="202"/>
        <end position="350"/>
    </location>
</feature>
<evidence type="ECO:0000313" key="5">
    <source>
        <dbReference type="Proteomes" id="UP000199598"/>
    </source>
</evidence>
<sequence>MAAATKIGRLEGLDLARFIAFVGMVIVNFSIVMGAEGTEGMLSNIIHALEGRAAATFVVLAGIGLGLAGMKGELNLTIFTTFKRAAFLLVLGLLNMLIFDADILHYYAFYFLFGALLLPVGTRALGWLIAGLAGAAVLMVLTLDYEAGWNWTDLTYPEFWTPVGFIRNLFFNGWHPVVPWLGFMLFGVMLSRSKLSSTKTQDALMFGGLLVFLLVNAISAYLQPLIAMVEPELVDLVTTNPIPPMPFYLMAGMSVASMVVGICLRAAPLLKDLGVLTVVNPAGRQTLTLYLAHILLGMGVMDELGLLGGQTTQVAFLASGIFCTLCVIYAFIWSRYFKRGPIEALMRKVAG</sequence>
<keyword evidence="1" id="KW-1133">Transmembrane helix</keyword>
<dbReference type="InterPro" id="IPR012429">
    <property type="entry name" value="HGSNAT_cat"/>
</dbReference>
<dbReference type="Pfam" id="PF04235">
    <property type="entry name" value="DUF418"/>
    <property type="match status" value="1"/>
</dbReference>
<evidence type="ECO:0000259" key="3">
    <source>
        <dbReference type="Pfam" id="PF07786"/>
    </source>
</evidence>
<dbReference type="InterPro" id="IPR052529">
    <property type="entry name" value="Bact_Transport_Assoc"/>
</dbReference>
<dbReference type="Pfam" id="PF07786">
    <property type="entry name" value="HGSNAT_cat"/>
    <property type="match status" value="1"/>
</dbReference>
<feature type="transmembrane region" description="Helical" evidence="1">
    <location>
        <begin position="203"/>
        <end position="227"/>
    </location>
</feature>
<keyword evidence="1" id="KW-0472">Membrane</keyword>
<dbReference type="EMBL" id="FOSK01000004">
    <property type="protein sequence ID" value="SFK31086.1"/>
    <property type="molecule type" value="Genomic_DNA"/>
</dbReference>
<feature type="transmembrane region" description="Helical" evidence="1">
    <location>
        <begin position="15"/>
        <end position="33"/>
    </location>
</feature>
<dbReference type="InterPro" id="IPR007349">
    <property type="entry name" value="DUF418"/>
</dbReference>
<feature type="transmembrane region" description="Helical" evidence="1">
    <location>
        <begin position="247"/>
        <end position="267"/>
    </location>
</feature>
<keyword evidence="5" id="KW-1185">Reference proteome</keyword>
<feature type="transmembrane region" description="Helical" evidence="1">
    <location>
        <begin position="104"/>
        <end position="120"/>
    </location>
</feature>
<feature type="domain" description="Heparan-alpha-glucosaminide N-acetyltransferase catalytic" evidence="3">
    <location>
        <begin position="9"/>
        <end position="197"/>
    </location>
</feature>
<gene>
    <name evidence="4" type="ORF">SAMN04488518_10416</name>
</gene>
<name>A0A1I3YIT2_9HYPH</name>
<organism evidence="4 5">
    <name type="scientific">Pseudovibrio ascidiaceicola</name>
    <dbReference type="NCBI Taxonomy" id="285279"/>
    <lineage>
        <taxon>Bacteria</taxon>
        <taxon>Pseudomonadati</taxon>
        <taxon>Pseudomonadota</taxon>
        <taxon>Alphaproteobacteria</taxon>
        <taxon>Hyphomicrobiales</taxon>
        <taxon>Stappiaceae</taxon>
        <taxon>Pseudovibrio</taxon>
    </lineage>
</organism>
<comment type="caution">
    <text evidence="4">The sequence shown here is derived from an EMBL/GenBank/DDBJ whole genome shotgun (WGS) entry which is preliminary data.</text>
</comment>
<evidence type="ECO:0000256" key="1">
    <source>
        <dbReference type="SAM" id="Phobius"/>
    </source>
</evidence>
<dbReference type="PANTHER" id="PTHR30590:SF3">
    <property type="entry name" value="HYPOTHETICAL MEMBRANE SPANNING PROTEIN"/>
    <property type="match status" value="1"/>
</dbReference>
<proteinExistence type="predicted"/>
<protein>
    <submittedName>
        <fullName evidence="4">Uncharacterized membrane protein YeiB</fullName>
    </submittedName>
</protein>
<feature type="transmembrane region" description="Helical" evidence="1">
    <location>
        <begin position="53"/>
        <end position="70"/>
    </location>
</feature>
<keyword evidence="1" id="KW-0812">Transmembrane</keyword>
<feature type="transmembrane region" description="Helical" evidence="1">
    <location>
        <begin position="82"/>
        <end position="98"/>
    </location>
</feature>